<accession>A0A0S4XMX9</accession>
<organism evidence="14">
    <name type="scientific">Sulfurovum sp. enrichment culture clone C5</name>
    <dbReference type="NCBI Taxonomy" id="497650"/>
    <lineage>
        <taxon>Bacteria</taxon>
        <taxon>Pseudomonadati</taxon>
        <taxon>Campylobacterota</taxon>
        <taxon>Epsilonproteobacteria</taxon>
        <taxon>Campylobacterales</taxon>
        <taxon>Sulfurovaceae</taxon>
        <taxon>Sulfurovum</taxon>
        <taxon>environmental samples</taxon>
    </lineage>
</organism>
<keyword evidence="9" id="KW-0289">Folate biosynthesis</keyword>
<evidence type="ECO:0000256" key="2">
    <source>
        <dbReference type="ARBA" id="ARBA00005810"/>
    </source>
</evidence>
<evidence type="ECO:0000256" key="4">
    <source>
        <dbReference type="ARBA" id="ARBA00016218"/>
    </source>
</evidence>
<evidence type="ECO:0000256" key="1">
    <source>
        <dbReference type="ARBA" id="ARBA00005051"/>
    </source>
</evidence>
<name>A0A0S4XMX9_9BACT</name>
<dbReference type="InterPro" id="IPR035907">
    <property type="entry name" value="Hppk_sf"/>
</dbReference>
<reference evidence="14" key="1">
    <citation type="submission" date="2015-11" db="EMBL/GenBank/DDBJ databases">
        <authorList>
            <person name="Zhang Y."/>
            <person name="Guo Z."/>
        </authorList>
    </citation>
    <scope>NUCLEOTIDE SEQUENCE</scope>
    <source>
        <strain evidence="14">BN30871</strain>
    </source>
</reference>
<evidence type="ECO:0000259" key="13">
    <source>
        <dbReference type="PROSITE" id="PS00794"/>
    </source>
</evidence>
<evidence type="ECO:0000313" key="14">
    <source>
        <dbReference type="EMBL" id="CUV65597.1"/>
    </source>
</evidence>
<dbReference type="AlphaFoldDB" id="A0A0S4XMX9"/>
<dbReference type="PROSITE" id="PS00794">
    <property type="entry name" value="HPPK"/>
    <property type="match status" value="1"/>
</dbReference>
<evidence type="ECO:0000256" key="6">
    <source>
        <dbReference type="ARBA" id="ARBA00022741"/>
    </source>
</evidence>
<dbReference type="CDD" id="cd00483">
    <property type="entry name" value="HPPK"/>
    <property type="match status" value="1"/>
</dbReference>
<evidence type="ECO:0000256" key="8">
    <source>
        <dbReference type="ARBA" id="ARBA00022840"/>
    </source>
</evidence>
<keyword evidence="8" id="KW-0067">ATP-binding</keyword>
<evidence type="ECO:0000256" key="3">
    <source>
        <dbReference type="ARBA" id="ARBA00013253"/>
    </source>
</evidence>
<dbReference type="Pfam" id="PF01288">
    <property type="entry name" value="HPPK"/>
    <property type="match status" value="1"/>
</dbReference>
<proteinExistence type="inferred from homology"/>
<dbReference type="SUPFAM" id="SSF55083">
    <property type="entry name" value="6-hydroxymethyl-7,8-dihydropterin pyrophosphokinase, HPPK"/>
    <property type="match status" value="1"/>
</dbReference>
<keyword evidence="5 14" id="KW-0808">Transferase</keyword>
<dbReference type="GO" id="GO:0003848">
    <property type="term" value="F:2-amino-4-hydroxy-6-hydroxymethyldihydropteridine diphosphokinase activity"/>
    <property type="evidence" value="ECO:0007669"/>
    <property type="project" value="UniProtKB-EC"/>
</dbReference>
<dbReference type="InterPro" id="IPR000550">
    <property type="entry name" value="Hppk"/>
</dbReference>
<dbReference type="EC" id="2.7.6.3" evidence="3"/>
<evidence type="ECO:0000256" key="12">
    <source>
        <dbReference type="ARBA" id="ARBA00033413"/>
    </source>
</evidence>
<dbReference type="NCBIfam" id="TIGR01498">
    <property type="entry name" value="folK"/>
    <property type="match status" value="1"/>
</dbReference>
<dbReference type="EMBL" id="FAXN01000039">
    <property type="protein sequence ID" value="CUV65597.1"/>
    <property type="molecule type" value="Genomic_DNA"/>
</dbReference>
<dbReference type="PANTHER" id="PTHR43071:SF1">
    <property type="entry name" value="2-AMINO-4-HYDROXY-6-HYDROXYMETHYLDIHYDROPTERIDINE PYROPHOSPHOKINASE"/>
    <property type="match status" value="1"/>
</dbReference>
<dbReference type="GO" id="GO:0005524">
    <property type="term" value="F:ATP binding"/>
    <property type="evidence" value="ECO:0007669"/>
    <property type="project" value="UniProtKB-KW"/>
</dbReference>
<feature type="domain" description="7,8-dihydro-6-hydroxymethylpterin-pyrophosphokinase" evidence="13">
    <location>
        <begin position="116"/>
        <end position="127"/>
    </location>
</feature>
<dbReference type="PANTHER" id="PTHR43071">
    <property type="entry name" value="2-AMINO-4-HYDROXY-6-HYDROXYMETHYLDIHYDROPTERIDINE PYROPHOSPHOKINASE"/>
    <property type="match status" value="1"/>
</dbReference>
<dbReference type="GO" id="GO:0046654">
    <property type="term" value="P:tetrahydrofolate biosynthetic process"/>
    <property type="evidence" value="ECO:0007669"/>
    <property type="project" value="UniProtKB-UniPathway"/>
</dbReference>
<comment type="function">
    <text evidence="10">Catalyzes the transfer of pyrophosphate from adenosine triphosphate (ATP) to 6-hydroxymethyl-7,8-dihydropterin, an enzymatic step in folate biosynthesis pathway.</text>
</comment>
<protein>
    <recommendedName>
        <fullName evidence="4">2-amino-4-hydroxy-6-hydroxymethyldihydropteridine pyrophosphokinase</fullName>
        <ecNumber evidence="3">2.7.6.3</ecNumber>
    </recommendedName>
    <alternativeName>
        <fullName evidence="11">6-hydroxymethyl-7,8-dihydropterin pyrophosphokinase</fullName>
    </alternativeName>
    <alternativeName>
        <fullName evidence="12">7,8-dihydro-6-hydroxymethylpterin-pyrophosphokinase</fullName>
    </alternativeName>
</protein>
<dbReference type="Gene3D" id="3.30.70.560">
    <property type="entry name" value="7,8-Dihydro-6-hydroxymethylpterin-pyrophosphokinase HPPK"/>
    <property type="match status" value="1"/>
</dbReference>
<evidence type="ECO:0000256" key="5">
    <source>
        <dbReference type="ARBA" id="ARBA00022679"/>
    </source>
</evidence>
<dbReference type="GO" id="GO:0016301">
    <property type="term" value="F:kinase activity"/>
    <property type="evidence" value="ECO:0007669"/>
    <property type="project" value="UniProtKB-KW"/>
</dbReference>
<comment type="pathway">
    <text evidence="1">Cofactor biosynthesis; tetrahydrofolate biosynthesis; 2-amino-4-hydroxy-6-hydroxymethyl-7,8-dihydropteridine diphosphate from 7,8-dihydroneopterin triphosphate: step 4/4.</text>
</comment>
<evidence type="ECO:0000256" key="11">
    <source>
        <dbReference type="ARBA" id="ARBA00029766"/>
    </source>
</evidence>
<gene>
    <name evidence="14" type="primary">folK</name>
    <name evidence="14" type="ORF">BN3087_390048</name>
</gene>
<evidence type="ECO:0000256" key="10">
    <source>
        <dbReference type="ARBA" id="ARBA00029409"/>
    </source>
</evidence>
<keyword evidence="6" id="KW-0547">Nucleotide-binding</keyword>
<evidence type="ECO:0000256" key="9">
    <source>
        <dbReference type="ARBA" id="ARBA00022909"/>
    </source>
</evidence>
<dbReference type="GO" id="GO:0046656">
    <property type="term" value="P:folic acid biosynthetic process"/>
    <property type="evidence" value="ECO:0007669"/>
    <property type="project" value="UniProtKB-KW"/>
</dbReference>
<keyword evidence="7 14" id="KW-0418">Kinase</keyword>
<sequence length="162" mass="18990">MFKITDIGSNNYKIKTSHYPYISNKKYNRHKVLLGIGGNIGNVTKRFEHLYWFLKRSGFINIIQTSPILKNPPFGYMEQPFFYNALILVDTKLTPIELLGFILHTEKKFGRKRSFKNAPRTLDIDMIKYDKIILNRSNLILPHPFWSARDSVLLPLSWMKGL</sequence>
<dbReference type="UniPathway" id="UPA00077">
    <property type="reaction ID" value="UER00155"/>
</dbReference>
<evidence type="ECO:0000256" key="7">
    <source>
        <dbReference type="ARBA" id="ARBA00022777"/>
    </source>
</evidence>
<comment type="similarity">
    <text evidence="2">Belongs to the HPPK family.</text>
</comment>